<dbReference type="PIRSF" id="PIRSF029416">
    <property type="entry name" value="UCP029416_PTP"/>
    <property type="match status" value="1"/>
</dbReference>
<feature type="domain" description="Phosphotyrosine protein phosphatase I" evidence="1">
    <location>
        <begin position="2"/>
        <end position="104"/>
    </location>
</feature>
<evidence type="ECO:0000313" key="3">
    <source>
        <dbReference type="Proteomes" id="UP001595683"/>
    </source>
</evidence>
<dbReference type="InterPro" id="IPR023485">
    <property type="entry name" value="Ptyr_pPase"/>
</dbReference>
<evidence type="ECO:0000259" key="1">
    <source>
        <dbReference type="SMART" id="SM00226"/>
    </source>
</evidence>
<gene>
    <name evidence="2" type="ORF">ACFOOT_02235</name>
</gene>
<organism evidence="2 3">
    <name type="scientific">Novosphingobium pokkalii</name>
    <dbReference type="NCBI Taxonomy" id="1770194"/>
    <lineage>
        <taxon>Bacteria</taxon>
        <taxon>Pseudomonadati</taxon>
        <taxon>Pseudomonadota</taxon>
        <taxon>Alphaproteobacteria</taxon>
        <taxon>Sphingomonadales</taxon>
        <taxon>Sphingomonadaceae</taxon>
        <taxon>Novosphingobium</taxon>
    </lineage>
</organism>
<protein>
    <submittedName>
        <fullName evidence="2">Low molecular weight protein tyrosine phosphatase family protein</fullName>
    </submittedName>
</protein>
<dbReference type="Proteomes" id="UP001595683">
    <property type="component" value="Unassembled WGS sequence"/>
</dbReference>
<sequence>MKTILFVCSQNRLRSPTAEQVFAGYPGLEVSSAGTNHDADNPLTAELVTWADMIVVMEKQHRAKLQRRFRAALRGQRVICLDIPDDYAFMQPELVELLKARMARHVPLYSF</sequence>
<dbReference type="EMBL" id="JBHRYE010000004">
    <property type="protein sequence ID" value="MFC3670233.1"/>
    <property type="molecule type" value="Genomic_DNA"/>
</dbReference>
<dbReference type="SMART" id="SM00226">
    <property type="entry name" value="LMWPc"/>
    <property type="match status" value="1"/>
</dbReference>
<proteinExistence type="predicted"/>
<reference evidence="3" key="1">
    <citation type="journal article" date="2019" name="Int. J. Syst. Evol. Microbiol.">
        <title>The Global Catalogue of Microorganisms (GCM) 10K type strain sequencing project: providing services to taxonomists for standard genome sequencing and annotation.</title>
        <authorList>
            <consortium name="The Broad Institute Genomics Platform"/>
            <consortium name="The Broad Institute Genome Sequencing Center for Infectious Disease"/>
            <person name="Wu L."/>
            <person name="Ma J."/>
        </authorList>
    </citation>
    <scope>NUCLEOTIDE SEQUENCE [LARGE SCALE GENOMIC DNA]</scope>
    <source>
        <strain evidence="3">KCTC 42224</strain>
    </source>
</reference>
<name>A0ABV7UYK6_9SPHN</name>
<dbReference type="Gene3D" id="3.40.50.2300">
    <property type="match status" value="2"/>
</dbReference>
<keyword evidence="3" id="KW-1185">Reference proteome</keyword>
<evidence type="ECO:0000313" key="2">
    <source>
        <dbReference type="EMBL" id="MFC3670233.1"/>
    </source>
</evidence>
<dbReference type="SUPFAM" id="SSF52788">
    <property type="entry name" value="Phosphotyrosine protein phosphatases I"/>
    <property type="match status" value="1"/>
</dbReference>
<dbReference type="InterPro" id="IPR016919">
    <property type="entry name" value="UCP029416_PTP"/>
</dbReference>
<accession>A0ABV7UYK6</accession>
<dbReference type="RefSeq" id="WP_191326085.1">
    <property type="nucleotide sequence ID" value="NZ_BMZP01000028.1"/>
</dbReference>
<dbReference type="InterPro" id="IPR036196">
    <property type="entry name" value="Ptyr_pPase_sf"/>
</dbReference>
<comment type="caution">
    <text evidence="2">The sequence shown here is derived from an EMBL/GenBank/DDBJ whole genome shotgun (WGS) entry which is preliminary data.</text>
</comment>